<protein>
    <submittedName>
        <fullName evidence="3">Fe2OG dioxygenase domain-containing protein</fullName>
    </submittedName>
</protein>
<dbReference type="Pfam" id="PF14226">
    <property type="entry name" value="DIOX_N"/>
    <property type="match status" value="1"/>
</dbReference>
<dbReference type="AlphaFoldDB" id="A0AAW0E862"/>
<comment type="caution">
    <text evidence="3">The sequence shown here is derived from an EMBL/GenBank/DDBJ whole genome shotgun (WGS) entry which is preliminary data.</text>
</comment>
<dbReference type="Pfam" id="PF03171">
    <property type="entry name" value="2OG-FeII_Oxy"/>
    <property type="match status" value="1"/>
</dbReference>
<sequence>MSLSNEKRQLPSLDMTLLESDRPAFIAQLRGMLINGGFLYLENPPVKLDIVDKMVDATEKFFALPPEVKDGVDMSGTAHFNGYLRKGPLENPTREQYNYGDEDIKLDEGAPEYHKIHGTTPWPDEAVFPGSRAVMAEYYRQMKQLSLDFTQYVAEALGLTPDAFEPLFESDVAKRQLRCKLLRYPACAPSTTGFVPHTDSNFLTYLLQPSTELGLEMHSPQGEWYPVAPRRGTFIVLVGRVLEKITHRLVKAPLHRVVSPTQGTRYSVGFFQGVSMDTRVADTKFEFPQQLLDLQHEREQREKDTTEFRFSESDRIPAGEAVLNFKLRAHPLVAYRFYPDLFPKFFPDGLPAKYAGAVH</sequence>
<dbReference type="GO" id="GO:0051213">
    <property type="term" value="F:dioxygenase activity"/>
    <property type="evidence" value="ECO:0007669"/>
    <property type="project" value="UniProtKB-KW"/>
</dbReference>
<dbReference type="GO" id="GO:0046872">
    <property type="term" value="F:metal ion binding"/>
    <property type="evidence" value="ECO:0007669"/>
    <property type="project" value="UniProtKB-KW"/>
</dbReference>
<dbReference type="InterPro" id="IPR044861">
    <property type="entry name" value="IPNS-like_FE2OG_OXY"/>
</dbReference>
<feature type="domain" description="Fe2OG dioxygenase" evidence="2">
    <location>
        <begin position="175"/>
        <end position="274"/>
    </location>
</feature>
<dbReference type="SUPFAM" id="SSF51197">
    <property type="entry name" value="Clavaminate synthase-like"/>
    <property type="match status" value="1"/>
</dbReference>
<keyword evidence="4" id="KW-1185">Reference proteome</keyword>
<organism evidence="3 4">
    <name type="scientific">Favolaschia claudopus</name>
    <dbReference type="NCBI Taxonomy" id="2862362"/>
    <lineage>
        <taxon>Eukaryota</taxon>
        <taxon>Fungi</taxon>
        <taxon>Dikarya</taxon>
        <taxon>Basidiomycota</taxon>
        <taxon>Agaricomycotina</taxon>
        <taxon>Agaricomycetes</taxon>
        <taxon>Agaricomycetidae</taxon>
        <taxon>Agaricales</taxon>
        <taxon>Marasmiineae</taxon>
        <taxon>Mycenaceae</taxon>
        <taxon>Favolaschia</taxon>
    </lineage>
</organism>
<reference evidence="3 4" key="1">
    <citation type="journal article" date="2024" name="J Genomics">
        <title>Draft genome sequencing and assembly of Favolaschia claudopus CIRM-BRFM 2984 isolated from oak limbs.</title>
        <authorList>
            <person name="Navarro D."/>
            <person name="Drula E."/>
            <person name="Chaduli D."/>
            <person name="Cazenave R."/>
            <person name="Ahrendt S."/>
            <person name="Wang J."/>
            <person name="Lipzen A."/>
            <person name="Daum C."/>
            <person name="Barry K."/>
            <person name="Grigoriev I.V."/>
            <person name="Favel A."/>
            <person name="Rosso M.N."/>
            <person name="Martin F."/>
        </authorList>
    </citation>
    <scope>NUCLEOTIDE SEQUENCE [LARGE SCALE GENOMIC DNA]</scope>
    <source>
        <strain evidence="3 4">CIRM-BRFM 2984</strain>
    </source>
</reference>
<dbReference type="InterPro" id="IPR050231">
    <property type="entry name" value="Iron_ascorbate_oxido_reductase"/>
</dbReference>
<keyword evidence="1" id="KW-0408">Iron</keyword>
<keyword evidence="1" id="KW-0560">Oxidoreductase</keyword>
<accession>A0AAW0E862</accession>
<dbReference type="EMBL" id="JAWWNJ010000003">
    <property type="protein sequence ID" value="KAK7060043.1"/>
    <property type="molecule type" value="Genomic_DNA"/>
</dbReference>
<name>A0AAW0E862_9AGAR</name>
<gene>
    <name evidence="3" type="ORF">R3P38DRAFT_2839069</name>
</gene>
<evidence type="ECO:0000256" key="1">
    <source>
        <dbReference type="RuleBase" id="RU003682"/>
    </source>
</evidence>
<dbReference type="InterPro" id="IPR027443">
    <property type="entry name" value="IPNS-like_sf"/>
</dbReference>
<dbReference type="PANTHER" id="PTHR47990">
    <property type="entry name" value="2-OXOGLUTARATE (2OG) AND FE(II)-DEPENDENT OXYGENASE SUPERFAMILY PROTEIN-RELATED"/>
    <property type="match status" value="1"/>
</dbReference>
<dbReference type="Proteomes" id="UP001362999">
    <property type="component" value="Unassembled WGS sequence"/>
</dbReference>
<keyword evidence="1" id="KW-0479">Metal-binding</keyword>
<evidence type="ECO:0000313" key="3">
    <source>
        <dbReference type="EMBL" id="KAK7060043.1"/>
    </source>
</evidence>
<evidence type="ECO:0000259" key="2">
    <source>
        <dbReference type="PROSITE" id="PS51471"/>
    </source>
</evidence>
<dbReference type="InterPro" id="IPR026992">
    <property type="entry name" value="DIOX_N"/>
</dbReference>
<comment type="similarity">
    <text evidence="1">Belongs to the iron/ascorbate-dependent oxidoreductase family.</text>
</comment>
<dbReference type="InterPro" id="IPR005123">
    <property type="entry name" value="Oxoglu/Fe-dep_dioxygenase_dom"/>
</dbReference>
<proteinExistence type="inferred from homology"/>
<evidence type="ECO:0000313" key="4">
    <source>
        <dbReference type="Proteomes" id="UP001362999"/>
    </source>
</evidence>
<dbReference type="PROSITE" id="PS51471">
    <property type="entry name" value="FE2OG_OXY"/>
    <property type="match status" value="1"/>
</dbReference>
<keyword evidence="3" id="KW-0223">Dioxygenase</keyword>
<dbReference type="Gene3D" id="2.60.120.330">
    <property type="entry name" value="B-lactam Antibiotic, Isopenicillin N Synthase, Chain"/>
    <property type="match status" value="1"/>
</dbReference>